<evidence type="ECO:0000256" key="3">
    <source>
        <dbReference type="ARBA" id="ARBA00022989"/>
    </source>
</evidence>
<keyword evidence="8" id="KW-1185">Reference proteome</keyword>
<proteinExistence type="predicted"/>
<organism evidence="7 8">
    <name type="scientific">Bogoriella caseilytica</name>
    <dbReference type="NCBI Taxonomy" id="56055"/>
    <lineage>
        <taxon>Bacteria</taxon>
        <taxon>Bacillati</taxon>
        <taxon>Actinomycetota</taxon>
        <taxon>Actinomycetes</taxon>
        <taxon>Micrococcales</taxon>
        <taxon>Bogoriellaceae</taxon>
        <taxon>Bogoriella</taxon>
    </lineage>
</organism>
<dbReference type="PANTHER" id="PTHR20855:SF3">
    <property type="entry name" value="LD03007P"/>
    <property type="match status" value="1"/>
</dbReference>
<keyword evidence="3 6" id="KW-1133">Transmembrane helix</keyword>
<feature type="transmembrane region" description="Helical" evidence="6">
    <location>
        <begin position="74"/>
        <end position="95"/>
    </location>
</feature>
<dbReference type="GO" id="GO:0046872">
    <property type="term" value="F:metal ion binding"/>
    <property type="evidence" value="ECO:0007669"/>
    <property type="project" value="UniProtKB-KW"/>
</dbReference>
<keyword evidence="4 6" id="KW-0472">Membrane</keyword>
<dbReference type="InterPro" id="IPR004254">
    <property type="entry name" value="AdipoR/HlyIII-related"/>
</dbReference>
<evidence type="ECO:0000313" key="8">
    <source>
        <dbReference type="Proteomes" id="UP000280668"/>
    </source>
</evidence>
<name>A0A3N2BAB1_9MICO</name>
<dbReference type="PANTHER" id="PTHR20855">
    <property type="entry name" value="ADIPOR/PROGESTIN RECEPTOR-RELATED"/>
    <property type="match status" value="1"/>
</dbReference>
<dbReference type="RefSeq" id="WP_425453683.1">
    <property type="nucleotide sequence ID" value="NZ_RKHK01000001.1"/>
</dbReference>
<comment type="caution">
    <text evidence="7">The sequence shown here is derived from an EMBL/GenBank/DDBJ whole genome shotgun (WGS) entry which is preliminary data.</text>
</comment>
<feature type="transmembrane region" description="Helical" evidence="6">
    <location>
        <begin position="165"/>
        <end position="185"/>
    </location>
</feature>
<gene>
    <name evidence="7" type="ORF">EDD31_0557</name>
</gene>
<accession>A0A3N2BAB1</accession>
<evidence type="ECO:0000256" key="5">
    <source>
        <dbReference type="PIRSR" id="PIRSR604254-1"/>
    </source>
</evidence>
<feature type="transmembrane region" description="Helical" evidence="6">
    <location>
        <begin position="49"/>
        <end position="68"/>
    </location>
</feature>
<feature type="transmembrane region" description="Helical" evidence="6">
    <location>
        <begin position="138"/>
        <end position="158"/>
    </location>
</feature>
<reference evidence="7 8" key="1">
    <citation type="submission" date="2018-11" db="EMBL/GenBank/DDBJ databases">
        <title>Sequencing the genomes of 1000 actinobacteria strains.</title>
        <authorList>
            <person name="Klenk H.-P."/>
        </authorList>
    </citation>
    <scope>NUCLEOTIDE SEQUENCE [LARGE SCALE GENOMIC DNA]</scope>
    <source>
        <strain evidence="7 8">DSM 11294</strain>
    </source>
</reference>
<sequence>MPTDMPERRHSPAVMSPDEANAVAEQAAENEHSVPEAVAAAVKPMLRGWIHLVTTPLALISGLVLLVLTPTVHARIGVAVFVLAAVVLFGTSAIYHRGTWSPQLFAMLRRMDHSNIFLLIAGTYTPLAVILLEGNTATLLLSVIWGGAAIGIVSRMLWLGAPRWVYVPLYILLGWVAVWFLPDFWTVGGPAVVLLVAAGGLAYTLGATAYAIKRPNPSPDWFGFHEIFHVGTVVGWGCHFAAVAVAVARLA</sequence>
<dbReference type="Proteomes" id="UP000280668">
    <property type="component" value="Unassembled WGS sequence"/>
</dbReference>
<keyword evidence="2 6" id="KW-0812">Transmembrane</keyword>
<comment type="subcellular location">
    <subcellularLocation>
        <location evidence="1">Membrane</location>
        <topology evidence="1">Multi-pass membrane protein</topology>
    </subcellularLocation>
</comment>
<feature type="binding site" evidence="5">
    <location>
        <position position="229"/>
    </location>
    <ligand>
        <name>Zn(2+)</name>
        <dbReference type="ChEBI" id="CHEBI:29105"/>
    </ligand>
</feature>
<evidence type="ECO:0000256" key="6">
    <source>
        <dbReference type="SAM" id="Phobius"/>
    </source>
</evidence>
<protein>
    <submittedName>
        <fullName evidence="7">Channel protein (Hemolysin III family)</fullName>
    </submittedName>
</protein>
<evidence type="ECO:0000256" key="2">
    <source>
        <dbReference type="ARBA" id="ARBA00022692"/>
    </source>
</evidence>
<feature type="transmembrane region" description="Helical" evidence="6">
    <location>
        <begin position="224"/>
        <end position="248"/>
    </location>
</feature>
<keyword evidence="5" id="KW-0862">Zinc</keyword>
<feature type="transmembrane region" description="Helical" evidence="6">
    <location>
        <begin position="191"/>
        <end position="212"/>
    </location>
</feature>
<dbReference type="AlphaFoldDB" id="A0A3N2BAB1"/>
<evidence type="ECO:0000313" key="7">
    <source>
        <dbReference type="EMBL" id="ROR72209.1"/>
    </source>
</evidence>
<evidence type="ECO:0000256" key="1">
    <source>
        <dbReference type="ARBA" id="ARBA00004141"/>
    </source>
</evidence>
<dbReference type="GO" id="GO:0016020">
    <property type="term" value="C:membrane"/>
    <property type="evidence" value="ECO:0007669"/>
    <property type="project" value="UniProtKB-SubCell"/>
</dbReference>
<feature type="binding site" evidence="5">
    <location>
        <position position="96"/>
    </location>
    <ligand>
        <name>Zn(2+)</name>
        <dbReference type="ChEBI" id="CHEBI:29105"/>
    </ligand>
</feature>
<evidence type="ECO:0000256" key="4">
    <source>
        <dbReference type="ARBA" id="ARBA00023136"/>
    </source>
</evidence>
<dbReference type="Pfam" id="PF03006">
    <property type="entry name" value="HlyIII"/>
    <property type="match status" value="1"/>
</dbReference>
<feature type="binding site" evidence="5">
    <location>
        <position position="225"/>
    </location>
    <ligand>
        <name>Zn(2+)</name>
        <dbReference type="ChEBI" id="CHEBI:29105"/>
    </ligand>
</feature>
<feature type="transmembrane region" description="Helical" evidence="6">
    <location>
        <begin position="116"/>
        <end position="132"/>
    </location>
</feature>
<keyword evidence="5" id="KW-0479">Metal-binding</keyword>
<dbReference type="EMBL" id="RKHK01000001">
    <property type="protein sequence ID" value="ROR72209.1"/>
    <property type="molecule type" value="Genomic_DNA"/>
</dbReference>